<protein>
    <submittedName>
        <fullName evidence="2">Ig-like domain-containing protein</fullName>
    </submittedName>
</protein>
<feature type="domain" description="BIG2" evidence="1">
    <location>
        <begin position="7"/>
        <end position="85"/>
    </location>
</feature>
<sequence length="182" mass="19390">MEVEEVNVTDMTFMETAQDMKLKKSETKQLNIDCNPGNANETVTWKSGNEAVATVSPNGLVTAVAAGKATITAVADRSQTKTEIEVTVSDGGSTSTVTDGGATGGIVTKDLGYAVYKGRMKNGLMNDESGVLTFKTTHIIEPRDVKKREAKAGEKVVGIFEDGHLTTGTWYKSDGNKEVIIP</sequence>
<keyword evidence="3" id="KW-1185">Reference proteome</keyword>
<dbReference type="Gene3D" id="2.60.40.1080">
    <property type="match status" value="1"/>
</dbReference>
<gene>
    <name evidence="2" type="ORF">BacF7301_09975</name>
</gene>
<evidence type="ECO:0000259" key="1">
    <source>
        <dbReference type="SMART" id="SM00635"/>
    </source>
</evidence>
<accession>A0A6H0KYC4</accession>
<dbReference type="AlphaFoldDB" id="A0A6H0KYC4"/>
<dbReference type="Proteomes" id="UP000501780">
    <property type="component" value="Chromosome"/>
</dbReference>
<dbReference type="InterPro" id="IPR003343">
    <property type="entry name" value="Big_2"/>
</dbReference>
<organism evidence="2 3">
    <name type="scientific">Bacteroides faecium</name>
    <dbReference type="NCBI Taxonomy" id="2715212"/>
    <lineage>
        <taxon>Bacteria</taxon>
        <taxon>Pseudomonadati</taxon>
        <taxon>Bacteroidota</taxon>
        <taxon>Bacteroidia</taxon>
        <taxon>Bacteroidales</taxon>
        <taxon>Bacteroidaceae</taxon>
        <taxon>Bacteroides</taxon>
    </lineage>
</organism>
<dbReference type="KEGG" id="bfc:BacF7301_09975"/>
<dbReference type="SMART" id="SM00635">
    <property type="entry name" value="BID_2"/>
    <property type="match status" value="1"/>
</dbReference>
<dbReference type="SUPFAM" id="SSF49373">
    <property type="entry name" value="Invasin/intimin cell-adhesion fragments"/>
    <property type="match status" value="1"/>
</dbReference>
<evidence type="ECO:0000313" key="2">
    <source>
        <dbReference type="EMBL" id="QIU97468.1"/>
    </source>
</evidence>
<reference evidence="2 3" key="1">
    <citation type="submission" date="2020-03" db="EMBL/GenBank/DDBJ databases">
        <title>Genomic analysis of Bacteroides faecium CBA7301.</title>
        <authorList>
            <person name="Kim J."/>
            <person name="Roh S.W."/>
        </authorList>
    </citation>
    <scope>NUCLEOTIDE SEQUENCE [LARGE SCALE GENOMIC DNA]</scope>
    <source>
        <strain evidence="2 3">CBA7301</strain>
    </source>
</reference>
<dbReference type="InterPro" id="IPR008964">
    <property type="entry name" value="Invasin/intimin_cell_adhesion"/>
</dbReference>
<proteinExistence type="predicted"/>
<name>A0A6H0KYC4_9BACE</name>
<dbReference type="EMBL" id="CP050831">
    <property type="protein sequence ID" value="QIU97468.1"/>
    <property type="molecule type" value="Genomic_DNA"/>
</dbReference>
<dbReference type="Pfam" id="PF02368">
    <property type="entry name" value="Big_2"/>
    <property type="match status" value="1"/>
</dbReference>
<evidence type="ECO:0000313" key="3">
    <source>
        <dbReference type="Proteomes" id="UP000501780"/>
    </source>
</evidence>